<dbReference type="Pfam" id="PF10451">
    <property type="entry name" value="Stn1"/>
    <property type="match status" value="1"/>
</dbReference>
<evidence type="ECO:0000256" key="6">
    <source>
        <dbReference type="ARBA" id="ARBA00023125"/>
    </source>
</evidence>
<dbReference type="EMBL" id="JBHFFA010000007">
    <property type="protein sequence ID" value="KAL2613025.1"/>
    <property type="molecule type" value="Genomic_DNA"/>
</dbReference>
<keyword evidence="11" id="KW-1185">Reference proteome</keyword>
<protein>
    <recommendedName>
        <fullName evidence="3">CST complex subunit STN1</fullName>
    </recommendedName>
    <alternativeName>
        <fullName evidence="8">Suppressor of cdc thirteen homolog</fullName>
    </alternativeName>
</protein>
<accession>A0ABD1XVQ4</accession>
<dbReference type="Gene3D" id="2.40.50.140">
    <property type="entry name" value="Nucleic acid-binding proteins"/>
    <property type="match status" value="1"/>
</dbReference>
<proteinExistence type="predicted"/>
<reference evidence="10 11" key="1">
    <citation type="submission" date="2024-09" db="EMBL/GenBank/DDBJ databases">
        <title>Chromosome-scale assembly of Riccia fluitans.</title>
        <authorList>
            <person name="Paukszto L."/>
            <person name="Sawicki J."/>
            <person name="Karawczyk K."/>
            <person name="Piernik-Szablinska J."/>
            <person name="Szczecinska M."/>
            <person name="Mazdziarz M."/>
        </authorList>
    </citation>
    <scope>NUCLEOTIDE SEQUENCE [LARGE SCALE GENOMIC DNA]</scope>
    <source>
        <strain evidence="10">Rf_01</strain>
        <tissue evidence="10">Aerial parts of the thallus</tissue>
    </source>
</reference>
<dbReference type="InterPro" id="IPR040260">
    <property type="entry name" value="RFA2-like"/>
</dbReference>
<evidence type="ECO:0000256" key="7">
    <source>
        <dbReference type="ARBA" id="ARBA00023242"/>
    </source>
</evidence>
<comment type="subcellular location">
    <subcellularLocation>
        <location evidence="2">Chromosome</location>
        <location evidence="2">Telomere</location>
    </subcellularLocation>
    <subcellularLocation>
        <location evidence="1">Nucleus</location>
    </subcellularLocation>
</comment>
<evidence type="ECO:0000313" key="10">
    <source>
        <dbReference type="EMBL" id="KAL2613025.1"/>
    </source>
</evidence>
<evidence type="ECO:0000256" key="1">
    <source>
        <dbReference type="ARBA" id="ARBA00004123"/>
    </source>
</evidence>
<evidence type="ECO:0000259" key="9">
    <source>
        <dbReference type="Pfam" id="PF10451"/>
    </source>
</evidence>
<dbReference type="InterPro" id="IPR018856">
    <property type="entry name" value="Stn1_N"/>
</dbReference>
<dbReference type="GO" id="GO:0005634">
    <property type="term" value="C:nucleus"/>
    <property type="evidence" value="ECO:0007669"/>
    <property type="project" value="UniProtKB-SubCell"/>
</dbReference>
<organism evidence="10 11">
    <name type="scientific">Riccia fluitans</name>
    <dbReference type="NCBI Taxonomy" id="41844"/>
    <lineage>
        <taxon>Eukaryota</taxon>
        <taxon>Viridiplantae</taxon>
        <taxon>Streptophyta</taxon>
        <taxon>Embryophyta</taxon>
        <taxon>Marchantiophyta</taxon>
        <taxon>Marchantiopsida</taxon>
        <taxon>Marchantiidae</taxon>
        <taxon>Marchantiales</taxon>
        <taxon>Ricciaceae</taxon>
        <taxon>Riccia</taxon>
    </lineage>
</organism>
<dbReference type="PANTHER" id="PTHR13989">
    <property type="entry name" value="REPLICATION PROTEIN A-RELATED"/>
    <property type="match status" value="1"/>
</dbReference>
<feature type="domain" description="CST complex subunit Stn1 N-terminal" evidence="9">
    <location>
        <begin position="122"/>
        <end position="247"/>
    </location>
</feature>
<evidence type="ECO:0000256" key="2">
    <source>
        <dbReference type="ARBA" id="ARBA00004574"/>
    </source>
</evidence>
<comment type="caution">
    <text evidence="10">The sequence shown here is derived from an EMBL/GenBank/DDBJ whole genome shotgun (WGS) entry which is preliminary data.</text>
</comment>
<dbReference type="PANTHER" id="PTHR13989:SF33">
    <property type="entry name" value="CST COMPLEX SUBUNIT STN1"/>
    <property type="match status" value="1"/>
</dbReference>
<evidence type="ECO:0000256" key="8">
    <source>
        <dbReference type="ARBA" id="ARBA00030039"/>
    </source>
</evidence>
<dbReference type="GO" id="GO:0000781">
    <property type="term" value="C:chromosome, telomeric region"/>
    <property type="evidence" value="ECO:0007669"/>
    <property type="project" value="UniProtKB-SubCell"/>
</dbReference>
<gene>
    <name evidence="10" type="ORF">R1flu_024717</name>
</gene>
<dbReference type="GO" id="GO:0003677">
    <property type="term" value="F:DNA binding"/>
    <property type="evidence" value="ECO:0007669"/>
    <property type="project" value="UniProtKB-KW"/>
</dbReference>
<name>A0ABD1XVQ4_9MARC</name>
<keyword evidence="5" id="KW-0779">Telomere</keyword>
<dbReference type="AlphaFoldDB" id="A0ABD1XVQ4"/>
<evidence type="ECO:0000256" key="4">
    <source>
        <dbReference type="ARBA" id="ARBA00022454"/>
    </source>
</evidence>
<sequence>MVTHPPHMRGFESGLSRIPFLAHVALRLPSQPFKLSSFAPTLPRFAAGFRTQRMLVKGKSCRGFDTDSLRRWLELRQELKHSGVPLVELQNAGSGSALVDAVSMSVMRLLAFDLLSVQHRPGPQGGIFCRKGRPVKKVEMLGLVVSVDRRDSYVSFKLDDGTGCVPCILWTNHYKSSYFAHWRREELELQAAIAESGAKNVKLGCLLRVMGRLSGFRSQLQITVLSLHEEKDPNAEVFHWLQCMKLALQSYDSSCPQLAL</sequence>
<keyword evidence="6" id="KW-0238">DNA-binding</keyword>
<evidence type="ECO:0000256" key="5">
    <source>
        <dbReference type="ARBA" id="ARBA00022895"/>
    </source>
</evidence>
<keyword evidence="4" id="KW-0158">Chromosome</keyword>
<evidence type="ECO:0000313" key="11">
    <source>
        <dbReference type="Proteomes" id="UP001605036"/>
    </source>
</evidence>
<evidence type="ECO:0000256" key="3">
    <source>
        <dbReference type="ARBA" id="ARBA00017411"/>
    </source>
</evidence>
<dbReference type="InterPro" id="IPR012340">
    <property type="entry name" value="NA-bd_OB-fold"/>
</dbReference>
<keyword evidence="7" id="KW-0539">Nucleus</keyword>
<dbReference type="Proteomes" id="UP001605036">
    <property type="component" value="Unassembled WGS sequence"/>
</dbReference>
<dbReference type="SUPFAM" id="SSF50249">
    <property type="entry name" value="Nucleic acid-binding proteins"/>
    <property type="match status" value="1"/>
</dbReference>